<accession>A0A835YZ98</accession>
<feature type="region of interest" description="Disordered" evidence="1">
    <location>
        <begin position="124"/>
        <end position="153"/>
    </location>
</feature>
<feature type="compositionally biased region" description="Pro residues" evidence="1">
    <location>
        <begin position="139"/>
        <end position="148"/>
    </location>
</feature>
<dbReference type="EMBL" id="JAFCMP010000445">
    <property type="protein sequence ID" value="KAG5179869.1"/>
    <property type="molecule type" value="Genomic_DNA"/>
</dbReference>
<evidence type="ECO:0000313" key="2">
    <source>
        <dbReference type="EMBL" id="KAG5179869.1"/>
    </source>
</evidence>
<keyword evidence="3" id="KW-1185">Reference proteome</keyword>
<proteinExistence type="predicted"/>
<sequence>MQEEAIWTTPQPAKAPPRRAVPRHSPHFFARHRALTHDFTFPISSSLFARHRVVDHTHDFTFPVSSATWQVPPARWPSSPRYCSSAARTEPRRRSAAPARRRASGECESACNARRNFGPSARAPFANNCPSRTTLTGVAPPPPPPPSLPSSRRHCRTVTDQWQYFVAEAAWGARNKDHPPLGSQDDPCKGEFGVLKIEVGKHFSSGADNPDMIGHLGVERSTWRPCNDKDGGKTADPRSECCVSTVAVGDASHWLLGDPANPQSAADFTPYVKDLSAMLGAPPDRLYAMYSGFETSLKGQRYENWQPAGDAEVGFQASGMNTACSSLDHELVATSGGGVTMTDQLYRCGLYTTLPKASGMDYLTGKFEMHGDIEYTVDLGGLYRSTSPEEYAKSGIHWTTAYTSRTG</sequence>
<name>A0A835YZ98_9STRA</name>
<dbReference type="Proteomes" id="UP000664859">
    <property type="component" value="Unassembled WGS sequence"/>
</dbReference>
<feature type="region of interest" description="Disordered" evidence="1">
    <location>
        <begin position="1"/>
        <end position="22"/>
    </location>
</feature>
<reference evidence="2" key="1">
    <citation type="submission" date="2021-02" db="EMBL/GenBank/DDBJ databases">
        <title>First Annotated Genome of the Yellow-green Alga Tribonema minus.</title>
        <authorList>
            <person name="Mahan K.M."/>
        </authorList>
    </citation>
    <scope>NUCLEOTIDE SEQUENCE</scope>
    <source>
        <strain evidence="2">UTEX B ZZ1240</strain>
    </source>
</reference>
<organism evidence="2 3">
    <name type="scientific">Tribonema minus</name>
    <dbReference type="NCBI Taxonomy" id="303371"/>
    <lineage>
        <taxon>Eukaryota</taxon>
        <taxon>Sar</taxon>
        <taxon>Stramenopiles</taxon>
        <taxon>Ochrophyta</taxon>
        <taxon>PX clade</taxon>
        <taxon>Xanthophyceae</taxon>
        <taxon>Tribonematales</taxon>
        <taxon>Tribonemataceae</taxon>
        <taxon>Tribonema</taxon>
    </lineage>
</organism>
<dbReference type="AlphaFoldDB" id="A0A835YZ98"/>
<comment type="caution">
    <text evidence="2">The sequence shown here is derived from an EMBL/GenBank/DDBJ whole genome shotgun (WGS) entry which is preliminary data.</text>
</comment>
<feature type="region of interest" description="Disordered" evidence="1">
    <location>
        <begin position="86"/>
        <end position="105"/>
    </location>
</feature>
<evidence type="ECO:0000313" key="3">
    <source>
        <dbReference type="Proteomes" id="UP000664859"/>
    </source>
</evidence>
<gene>
    <name evidence="2" type="ORF">JKP88DRAFT_241831</name>
</gene>
<evidence type="ECO:0000256" key="1">
    <source>
        <dbReference type="SAM" id="MobiDB-lite"/>
    </source>
</evidence>
<protein>
    <submittedName>
        <fullName evidence="2">Uncharacterized protein</fullName>
    </submittedName>
</protein>